<dbReference type="Gene3D" id="3.40.50.1820">
    <property type="entry name" value="alpha/beta hydrolase"/>
    <property type="match status" value="1"/>
</dbReference>
<evidence type="ECO:0000256" key="2">
    <source>
        <dbReference type="ARBA" id="ARBA00022801"/>
    </source>
</evidence>
<reference evidence="4 5" key="1">
    <citation type="submission" date="2016-10" db="EMBL/GenBank/DDBJ databases">
        <authorList>
            <person name="de Groot N.N."/>
        </authorList>
    </citation>
    <scope>NUCLEOTIDE SEQUENCE [LARGE SCALE GENOMIC DNA]</scope>
    <source>
        <strain evidence="4 5">A52C2</strain>
    </source>
</reference>
<dbReference type="RefSeq" id="WP_092494960.1">
    <property type="nucleotide sequence ID" value="NZ_FOFG01000001.1"/>
</dbReference>
<dbReference type="GO" id="GO:0052689">
    <property type="term" value="F:carboxylic ester hydrolase activity"/>
    <property type="evidence" value="ECO:0007669"/>
    <property type="project" value="TreeGrafter"/>
</dbReference>
<dbReference type="AlphaFoldDB" id="A0A1H9API6"/>
<evidence type="ECO:0000313" key="5">
    <source>
        <dbReference type="Proteomes" id="UP000199647"/>
    </source>
</evidence>
<dbReference type="EMBL" id="FOFG01000001">
    <property type="protein sequence ID" value="SEP78461.1"/>
    <property type="molecule type" value="Genomic_DNA"/>
</dbReference>
<dbReference type="Proteomes" id="UP000199647">
    <property type="component" value="Unassembled WGS sequence"/>
</dbReference>
<dbReference type="GO" id="GO:0005737">
    <property type="term" value="C:cytoplasm"/>
    <property type="evidence" value="ECO:0007669"/>
    <property type="project" value="TreeGrafter"/>
</dbReference>
<dbReference type="InterPro" id="IPR029058">
    <property type="entry name" value="AB_hydrolase_fold"/>
</dbReference>
<protein>
    <submittedName>
        <fullName evidence="4">Phospholipase/carboxylesterase/glyoxalase family protein</fullName>
    </submittedName>
</protein>
<gene>
    <name evidence="4" type="ORF">SAMN05216548_101483</name>
</gene>
<comment type="similarity">
    <text evidence="1">Belongs to the AB hydrolase superfamily. AB hydrolase 2 family.</text>
</comment>
<dbReference type="STRING" id="1855383.SAMN05216548_101483"/>
<dbReference type="SUPFAM" id="SSF53474">
    <property type="entry name" value="alpha/beta-Hydrolases"/>
    <property type="match status" value="1"/>
</dbReference>
<evidence type="ECO:0000259" key="3">
    <source>
        <dbReference type="Pfam" id="PF02230"/>
    </source>
</evidence>
<feature type="domain" description="Phospholipase/carboxylesterase/thioesterase" evidence="3">
    <location>
        <begin position="71"/>
        <end position="213"/>
    </location>
</feature>
<evidence type="ECO:0000256" key="1">
    <source>
        <dbReference type="ARBA" id="ARBA00006499"/>
    </source>
</evidence>
<organism evidence="4 5">
    <name type="scientific">Faunimonas pinastri</name>
    <dbReference type="NCBI Taxonomy" id="1855383"/>
    <lineage>
        <taxon>Bacteria</taxon>
        <taxon>Pseudomonadati</taxon>
        <taxon>Pseudomonadota</taxon>
        <taxon>Alphaproteobacteria</taxon>
        <taxon>Hyphomicrobiales</taxon>
        <taxon>Afifellaceae</taxon>
        <taxon>Faunimonas</taxon>
    </lineage>
</organism>
<dbReference type="InterPro" id="IPR050565">
    <property type="entry name" value="LYPA1-2/EST-like"/>
</dbReference>
<accession>A0A1H9API6</accession>
<dbReference type="GO" id="GO:0008474">
    <property type="term" value="F:palmitoyl-(protein) hydrolase activity"/>
    <property type="evidence" value="ECO:0007669"/>
    <property type="project" value="TreeGrafter"/>
</dbReference>
<dbReference type="Pfam" id="PF02230">
    <property type="entry name" value="Abhydrolase_2"/>
    <property type="match status" value="1"/>
</dbReference>
<dbReference type="OrthoDB" id="9795555at2"/>
<proteinExistence type="inferred from homology"/>
<name>A0A1H9API6_9HYPH</name>
<dbReference type="PANTHER" id="PTHR10655:SF17">
    <property type="entry name" value="LYSOPHOSPHOLIPASE-LIKE PROTEIN 1"/>
    <property type="match status" value="1"/>
</dbReference>
<evidence type="ECO:0000313" key="4">
    <source>
        <dbReference type="EMBL" id="SEP78461.1"/>
    </source>
</evidence>
<keyword evidence="5" id="KW-1185">Reference proteome</keyword>
<dbReference type="PANTHER" id="PTHR10655">
    <property type="entry name" value="LYSOPHOSPHOLIPASE-RELATED"/>
    <property type="match status" value="1"/>
</dbReference>
<sequence length="218" mass="22995">MTKANVNGPHQGLPVLHGGAPFQLAKAAMILLHGRYASAEDILRLGDGIGRKDVLYLAPQAADHEWLPHTFREPAERQEPKLTSALAVVGGLVNALGEVGFPPEKIVLSGFSQGACLATHFAATHPRRYGGVMAFSGALIGDPVRAGDFSGSLEGTPVFMGCGDADDLIPLDRVHGTSEILRGLGAEVTERIYPGMGHTVSDDELGEARRLLSLLTEA</sequence>
<keyword evidence="2" id="KW-0378">Hydrolase</keyword>
<dbReference type="InterPro" id="IPR003140">
    <property type="entry name" value="PLipase/COase/thioEstase"/>
</dbReference>